<dbReference type="STRING" id="435908.IDSA_01160"/>
<reference evidence="2 3" key="1">
    <citation type="submission" date="2014-06" db="EMBL/GenBank/DDBJ databases">
        <title>The draft genome sequence of Idiomarina salinarum ISL-52.</title>
        <authorList>
            <person name="Du J."/>
            <person name="Shao Z."/>
        </authorList>
    </citation>
    <scope>NUCLEOTIDE SEQUENCE [LARGE SCALE GENOMIC DNA]</scope>
    <source>
        <strain evidence="2 3">ISL-52</strain>
    </source>
</reference>
<dbReference type="OrthoDB" id="6823186at2"/>
<keyword evidence="1" id="KW-1133">Transmembrane helix</keyword>
<evidence type="ECO:0000313" key="2">
    <source>
        <dbReference type="EMBL" id="KFZ31365.1"/>
    </source>
</evidence>
<keyword evidence="3" id="KW-1185">Reference proteome</keyword>
<dbReference type="EMBL" id="JPER01000001">
    <property type="protein sequence ID" value="KFZ31365.1"/>
    <property type="molecule type" value="Genomic_DNA"/>
</dbReference>
<accession>A0A094IUM9</accession>
<dbReference type="RefSeq" id="WP_034773676.1">
    <property type="nucleotide sequence ID" value="NZ_JPER01000001.1"/>
</dbReference>
<comment type="caution">
    <text evidence="2">The sequence shown here is derived from an EMBL/GenBank/DDBJ whole genome shotgun (WGS) entry which is preliminary data.</text>
</comment>
<dbReference type="Gene3D" id="3.40.50.2000">
    <property type="entry name" value="Glycogen Phosphorylase B"/>
    <property type="match status" value="1"/>
</dbReference>
<protein>
    <recommendedName>
        <fullName evidence="4">Glycosyl transferase family 1 domain-containing protein</fullName>
    </recommendedName>
</protein>
<dbReference type="AlphaFoldDB" id="A0A094IUM9"/>
<proteinExistence type="predicted"/>
<evidence type="ECO:0000313" key="3">
    <source>
        <dbReference type="Proteomes" id="UP000054363"/>
    </source>
</evidence>
<feature type="transmembrane region" description="Helical" evidence="1">
    <location>
        <begin position="81"/>
        <end position="101"/>
    </location>
</feature>
<dbReference type="SUPFAM" id="SSF53756">
    <property type="entry name" value="UDP-Glycosyltransferase/glycogen phosphorylase"/>
    <property type="match status" value="1"/>
</dbReference>
<keyword evidence="1" id="KW-0472">Membrane</keyword>
<dbReference type="Proteomes" id="UP000054363">
    <property type="component" value="Unassembled WGS sequence"/>
</dbReference>
<name>A0A094IUM9_9GAMM</name>
<gene>
    <name evidence="2" type="ORF">IDSA_01160</name>
</gene>
<evidence type="ECO:0008006" key="4">
    <source>
        <dbReference type="Google" id="ProtNLM"/>
    </source>
</evidence>
<evidence type="ECO:0000256" key="1">
    <source>
        <dbReference type="SAM" id="Phobius"/>
    </source>
</evidence>
<organism evidence="2 3">
    <name type="scientific">Pseudidiomarina salinarum</name>
    <dbReference type="NCBI Taxonomy" id="435908"/>
    <lineage>
        <taxon>Bacteria</taxon>
        <taxon>Pseudomonadati</taxon>
        <taxon>Pseudomonadota</taxon>
        <taxon>Gammaproteobacteria</taxon>
        <taxon>Alteromonadales</taxon>
        <taxon>Idiomarinaceae</taxon>
        <taxon>Pseudidiomarina</taxon>
    </lineage>
</organism>
<dbReference type="eggNOG" id="ENOG50330YE">
    <property type="taxonomic scope" value="Bacteria"/>
</dbReference>
<sequence>MGDNVEVVYFPKDSGANKYVAINKSIISSLERFYMDDDVGLRDFFNVTLLLKRRFNKTVVIVNWLENLIKSRSGKLSMLGVFKYFLAIFVIKIHGARLVYVRHNFYPHGMRHRSSKLAQRLTNFGQWFADRKVSLSPHLKSSGYFYLPHPLYNNCAPSEYGENELDYYVIFGRIERYKNIDRVIKEWASPNRLIIAGSSDDGAYLSEIKALTDGKNIRVISNNLSDLEAAQLVKYSSGLIISHSHPNTIVSGSFFFGASCGVRIFALETDFFRFLVDKNSYQGLVLASSIIEISNEIVRIERSEAKIDHNQLYDEAALHFGDSKVASSWSEILTF</sequence>
<keyword evidence="1" id="KW-0812">Transmembrane</keyword>